<dbReference type="SUPFAM" id="SSF52743">
    <property type="entry name" value="Subtilisin-like"/>
    <property type="match status" value="1"/>
</dbReference>
<evidence type="ECO:0000256" key="3">
    <source>
        <dbReference type="ARBA" id="ARBA00022801"/>
    </source>
</evidence>
<keyword evidence="8" id="KW-1185">Reference proteome</keyword>
<accession>A5FGK5</accession>
<proteinExistence type="inferred from homology"/>
<dbReference type="RefSeq" id="WP_012024705.1">
    <property type="nucleotide sequence ID" value="NC_009441.1"/>
</dbReference>
<gene>
    <name evidence="7" type="ordered locus">Fjoh_2639</name>
</gene>
<dbReference type="EMBL" id="CP000685">
    <property type="protein sequence ID" value="ABQ05666.1"/>
    <property type="molecule type" value="Genomic_DNA"/>
</dbReference>
<dbReference type="AlphaFoldDB" id="A5FGK5"/>
<keyword evidence="4" id="KW-0720">Serine protease</keyword>
<evidence type="ECO:0000256" key="5">
    <source>
        <dbReference type="SAM" id="MobiDB-lite"/>
    </source>
</evidence>
<dbReference type="GO" id="GO:0006508">
    <property type="term" value="P:proteolysis"/>
    <property type="evidence" value="ECO:0007669"/>
    <property type="project" value="UniProtKB-KW"/>
</dbReference>
<dbReference type="InterPro" id="IPR015500">
    <property type="entry name" value="Peptidase_S8_subtilisin-rel"/>
</dbReference>
<evidence type="ECO:0000259" key="6">
    <source>
        <dbReference type="Pfam" id="PF00082"/>
    </source>
</evidence>
<dbReference type="GO" id="GO:0004252">
    <property type="term" value="F:serine-type endopeptidase activity"/>
    <property type="evidence" value="ECO:0007669"/>
    <property type="project" value="InterPro"/>
</dbReference>
<dbReference type="Gene3D" id="3.40.50.200">
    <property type="entry name" value="Peptidase S8/S53 domain"/>
    <property type="match status" value="1"/>
</dbReference>
<dbReference type="InterPro" id="IPR034074">
    <property type="entry name" value="Y4bN_pept_dom"/>
</dbReference>
<dbReference type="PANTHER" id="PTHR43806:SF11">
    <property type="entry name" value="CEREVISIN-RELATED"/>
    <property type="match status" value="1"/>
</dbReference>
<dbReference type="GeneID" id="31765551"/>
<evidence type="ECO:0000313" key="7">
    <source>
        <dbReference type="EMBL" id="ABQ05666.1"/>
    </source>
</evidence>
<dbReference type="PANTHER" id="PTHR43806">
    <property type="entry name" value="PEPTIDASE S8"/>
    <property type="match status" value="1"/>
</dbReference>
<dbReference type="Pfam" id="PF00082">
    <property type="entry name" value="Peptidase_S8"/>
    <property type="match status" value="1"/>
</dbReference>
<dbReference type="InterPro" id="IPR000209">
    <property type="entry name" value="Peptidase_S8/S53_dom"/>
</dbReference>
<dbReference type="CDD" id="cd04847">
    <property type="entry name" value="Peptidases_S8_Subtilisin_like_2"/>
    <property type="match status" value="1"/>
</dbReference>
<dbReference type="PRINTS" id="PR00723">
    <property type="entry name" value="SUBTILISIN"/>
</dbReference>
<dbReference type="InterPro" id="IPR050131">
    <property type="entry name" value="Peptidase_S8_subtilisin-like"/>
</dbReference>
<dbReference type="STRING" id="376686.Fjoh_2639"/>
<feature type="domain" description="Peptidase S8/S53" evidence="6">
    <location>
        <begin position="296"/>
        <end position="605"/>
    </location>
</feature>
<comment type="similarity">
    <text evidence="1">Belongs to the peptidase S8 family.</text>
</comment>
<dbReference type="HOGENOM" id="CLU_018134_0_0_10"/>
<feature type="region of interest" description="Disordered" evidence="5">
    <location>
        <begin position="15"/>
        <end position="40"/>
    </location>
</feature>
<sequence length="821" mass="92928">MEQFPHLNFIQKVSGKPRLFGGGKPNATTEENKANRQGHRDSLFSKTSNVRSNWEDLFKMRDSMELANLDKDIVPVLIQLNPSLLNNPEFDLHEFGIEIISEEEEGFIVGASFDSLRALEQKIIGFANSSHGTAKIADLWNIIDGNREEWKPKHILSDNLFENWHNIDDNDNYTVEVGIAFDFPVKKEPDRAKKGGIKRLEKYQAYIIHREEKLFERQDHFESFINSYGSLNTSYIELDDSFSCEVTISGKGLKDLVVNYQYVFEVNETETILGVQGKDIDTDAIQSEILAPEKDSPIIGVIDSGIMENHKYIELAIDSKNSKCYVNGVSSASDHVQGGGHGTKVAGAILYPKNISDIEFPYQLPCFIRNLRILFDDNKLHHKYPAQLMKQIVEENKDCKIFNLSVNSTVPFRKKHMSTWAGIIDTLTHDQDVLFIISTGNLEKSDIRNYIKEGKNYPDYLFSRFCNIANPAHSAFGLTVGSINHHADFEDDTRKSLGGINDISAFSRIGTGIWNIIKPDVVEYGGGLTVSKNGLSLITGTDETLPELIRSTLHGGSAYGKDVSGTSFSAPKVTHIAAQLQKLYPEEGNNLIRAFIVQGARLPNTYFLNPTTESIKLYGYGLPSLERVTKNTESRITFYNTGNLATEEGHIYSLIIPNELNNPANDFDVLIEVTLTFTAKVRRTRQKIKSYLSTWLDWTSSRLNENHNQFVKRSLVDEPTIQDEEEHQEGVINWKIRERSHWGTIKDINRTNNTVQKDWVILKAYELPDELSFAVRAHKGWDRTGSNIPYAFTVSIEVLGQNIPIYESIRIANEIEIETET</sequence>
<evidence type="ECO:0000313" key="8">
    <source>
        <dbReference type="Proteomes" id="UP000006694"/>
    </source>
</evidence>
<dbReference type="InterPro" id="IPR036852">
    <property type="entry name" value="Peptidase_S8/S53_dom_sf"/>
</dbReference>
<reference evidence="7 8" key="1">
    <citation type="journal article" date="2009" name="Appl. Environ. Microbiol.">
        <title>Novel features of the polysaccharide-digesting gliding bacterium Flavobacterium johnsoniae as revealed by genome sequence analysis.</title>
        <authorList>
            <person name="McBride M.J."/>
            <person name="Xie G."/>
            <person name="Martens E.C."/>
            <person name="Lapidus A."/>
            <person name="Henrissat B."/>
            <person name="Rhodes R.G."/>
            <person name="Goltsman E."/>
            <person name="Wang W."/>
            <person name="Xu J."/>
            <person name="Hunnicutt D.W."/>
            <person name="Staroscik A.M."/>
            <person name="Hoover T.R."/>
            <person name="Cheng Y.Q."/>
            <person name="Stein J.L."/>
        </authorList>
    </citation>
    <scope>NUCLEOTIDE SEQUENCE [LARGE SCALE GENOMIC DNA]</scope>
    <source>
        <strain evidence="8">ATCC 17061 / DSM 2064 / JCM 8514 / BCRC 14874 / CCUG 350202 / NBRC 14942 / NCIMB 11054 / UW101</strain>
    </source>
</reference>
<keyword evidence="2" id="KW-0645">Protease</keyword>
<dbReference type="KEGG" id="fjo:Fjoh_2639"/>
<dbReference type="Proteomes" id="UP000006694">
    <property type="component" value="Chromosome"/>
</dbReference>
<evidence type="ECO:0000256" key="2">
    <source>
        <dbReference type="ARBA" id="ARBA00022670"/>
    </source>
</evidence>
<keyword evidence="3" id="KW-0378">Hydrolase</keyword>
<name>A5FGK5_FLAJ1</name>
<evidence type="ECO:0000256" key="1">
    <source>
        <dbReference type="ARBA" id="ARBA00011073"/>
    </source>
</evidence>
<organism evidence="7 8">
    <name type="scientific">Flavobacterium johnsoniae (strain ATCC 17061 / DSM 2064 / JCM 8514 / BCRC 14874 / CCUG 350202 / NBRC 14942 / NCIMB 11054 / UW101)</name>
    <name type="common">Cytophaga johnsonae</name>
    <dbReference type="NCBI Taxonomy" id="376686"/>
    <lineage>
        <taxon>Bacteria</taxon>
        <taxon>Pseudomonadati</taxon>
        <taxon>Bacteroidota</taxon>
        <taxon>Flavobacteriia</taxon>
        <taxon>Flavobacteriales</taxon>
        <taxon>Flavobacteriaceae</taxon>
        <taxon>Flavobacterium</taxon>
    </lineage>
</organism>
<evidence type="ECO:0000256" key="4">
    <source>
        <dbReference type="ARBA" id="ARBA00022825"/>
    </source>
</evidence>
<protein>
    <submittedName>
        <fullName evidence="7">Peptidase subfamily S8A</fullName>
    </submittedName>
</protein>
<dbReference type="OrthoDB" id="1100338at2"/>
<feature type="compositionally biased region" description="Basic and acidic residues" evidence="5">
    <location>
        <begin position="30"/>
        <end position="40"/>
    </location>
</feature>
<dbReference type="eggNOG" id="COG1404">
    <property type="taxonomic scope" value="Bacteria"/>
</dbReference>